<keyword evidence="4" id="KW-1003">Cell membrane</keyword>
<dbReference type="PANTHER" id="PTHR34979">
    <property type="entry name" value="INNER MEMBRANE PROTEIN YGAZ"/>
    <property type="match status" value="1"/>
</dbReference>
<dbReference type="GO" id="GO:1903785">
    <property type="term" value="P:L-valine transmembrane transport"/>
    <property type="evidence" value="ECO:0007669"/>
    <property type="project" value="TreeGrafter"/>
</dbReference>
<dbReference type="AlphaFoldDB" id="A0A165YH42"/>
<dbReference type="PANTHER" id="PTHR34979:SF1">
    <property type="entry name" value="INNER MEMBRANE PROTEIN YGAZ"/>
    <property type="match status" value="1"/>
</dbReference>
<feature type="transmembrane region" description="Helical" evidence="8">
    <location>
        <begin position="16"/>
        <end position="38"/>
    </location>
</feature>
<keyword evidence="6 8" id="KW-1133">Transmembrane helix</keyword>
<dbReference type="Pfam" id="PF03591">
    <property type="entry name" value="AzlC"/>
    <property type="match status" value="1"/>
</dbReference>
<feature type="transmembrane region" description="Helical" evidence="8">
    <location>
        <begin position="161"/>
        <end position="180"/>
    </location>
</feature>
<gene>
    <name evidence="9" type="ORF">AZI98_05770</name>
</gene>
<dbReference type="InterPro" id="IPR011606">
    <property type="entry name" value="Brnchd-chn_aa_trnsp_permease"/>
</dbReference>
<dbReference type="Proteomes" id="UP000076476">
    <property type="component" value="Unassembled WGS sequence"/>
</dbReference>
<name>A0A165YH42_9BACI</name>
<dbReference type="OrthoDB" id="3177005at2"/>
<proteinExistence type="inferred from homology"/>
<feature type="transmembrane region" description="Helical" evidence="8">
    <location>
        <begin position="133"/>
        <end position="155"/>
    </location>
</feature>
<feature type="transmembrane region" description="Helical" evidence="8">
    <location>
        <begin position="189"/>
        <end position="205"/>
    </location>
</feature>
<organism evidence="9 10">
    <name type="scientific">Aeribacillus pallidus</name>
    <dbReference type="NCBI Taxonomy" id="33936"/>
    <lineage>
        <taxon>Bacteria</taxon>
        <taxon>Bacillati</taxon>
        <taxon>Bacillota</taxon>
        <taxon>Bacilli</taxon>
        <taxon>Bacillales</taxon>
        <taxon>Bacillaceae</taxon>
        <taxon>Aeribacillus</taxon>
    </lineage>
</organism>
<evidence type="ECO:0000256" key="1">
    <source>
        <dbReference type="ARBA" id="ARBA00004651"/>
    </source>
</evidence>
<dbReference type="RefSeq" id="WP_063387328.1">
    <property type="nucleotide sequence ID" value="NZ_LWBR01000013.1"/>
</dbReference>
<accession>A0A165YH42</accession>
<dbReference type="STRING" id="33936.AZI98_05770"/>
<reference evidence="9 10" key="1">
    <citation type="submission" date="2016-04" db="EMBL/GenBank/DDBJ databases">
        <title>Draft genome sequence of Aeribacillus pallidus 8m3 from petroleum reservoir.</title>
        <authorList>
            <person name="Poltaraus A.B."/>
            <person name="Nazina T.N."/>
            <person name="Tourova T.P."/>
            <person name="Malakho S.M."/>
            <person name="Korshunova A.V."/>
            <person name="Sokolova D.S."/>
        </authorList>
    </citation>
    <scope>NUCLEOTIDE SEQUENCE [LARGE SCALE GENOMIC DNA]</scope>
    <source>
        <strain evidence="9 10">8m3</strain>
    </source>
</reference>
<keyword evidence="10" id="KW-1185">Reference proteome</keyword>
<comment type="similarity">
    <text evidence="2">Belongs to the AzlC family.</text>
</comment>
<comment type="subcellular location">
    <subcellularLocation>
        <location evidence="1">Cell membrane</location>
        <topology evidence="1">Multi-pass membrane protein</topology>
    </subcellularLocation>
</comment>
<evidence type="ECO:0000313" key="9">
    <source>
        <dbReference type="EMBL" id="KZN97071.1"/>
    </source>
</evidence>
<dbReference type="GO" id="GO:0005886">
    <property type="term" value="C:plasma membrane"/>
    <property type="evidence" value="ECO:0007669"/>
    <property type="project" value="UniProtKB-SubCell"/>
</dbReference>
<evidence type="ECO:0000256" key="5">
    <source>
        <dbReference type="ARBA" id="ARBA00022692"/>
    </source>
</evidence>
<evidence type="ECO:0000313" key="10">
    <source>
        <dbReference type="Proteomes" id="UP000076476"/>
    </source>
</evidence>
<evidence type="ECO:0000256" key="7">
    <source>
        <dbReference type="ARBA" id="ARBA00023136"/>
    </source>
</evidence>
<keyword evidence="3" id="KW-0813">Transport</keyword>
<evidence type="ECO:0000256" key="2">
    <source>
        <dbReference type="ARBA" id="ARBA00010735"/>
    </source>
</evidence>
<evidence type="ECO:0000256" key="6">
    <source>
        <dbReference type="ARBA" id="ARBA00022989"/>
    </source>
</evidence>
<dbReference type="EMBL" id="LWBR01000013">
    <property type="protein sequence ID" value="KZN97071.1"/>
    <property type="molecule type" value="Genomic_DNA"/>
</dbReference>
<keyword evidence="5 8" id="KW-0812">Transmembrane</keyword>
<evidence type="ECO:0000256" key="8">
    <source>
        <dbReference type="SAM" id="Phobius"/>
    </source>
</evidence>
<evidence type="ECO:0000256" key="3">
    <source>
        <dbReference type="ARBA" id="ARBA00022448"/>
    </source>
</evidence>
<comment type="caution">
    <text evidence="9">The sequence shown here is derived from an EMBL/GenBank/DDBJ whole genome shotgun (WGS) entry which is preliminary data.</text>
</comment>
<keyword evidence="7 8" id="KW-0472">Membrane</keyword>
<sequence length="239" mass="25903">MHSTALAKYKSELIQGIQAGISIAIGYFPVAIAFGLLAERTGLSIAETVMMSAIVFAGAAQYMSLSLIAAHVGAWEIIMTTFIVNIRHFLMSASLNEKVEKDSIWIKALYGFGVTDETYAVAAVRQEMVTAPYMFGLCSMAYSSWVINSGIGHIVGENLPAFLQESMGIALYALFIGLLVPSLKKHRKIIVLALLSAVINSVLLTTGRLSIGWSIALSSLFSSVVVECIFRKLEVQQDE</sequence>
<protein>
    <submittedName>
        <fullName evidence="9">Branched-chain amino acid ABC transporter permease</fullName>
    </submittedName>
</protein>
<evidence type="ECO:0000256" key="4">
    <source>
        <dbReference type="ARBA" id="ARBA00022475"/>
    </source>
</evidence>